<comment type="similarity">
    <text evidence="1">Belongs to the bacterial ribosomal protein bL32 family.</text>
</comment>
<name>A0AAD4N561_9BILA</name>
<evidence type="ECO:0000256" key="1">
    <source>
        <dbReference type="ARBA" id="ARBA00008560"/>
    </source>
</evidence>
<keyword evidence="3" id="KW-0687">Ribonucleoprotein</keyword>
<dbReference type="InterPro" id="IPR002677">
    <property type="entry name" value="Ribosomal_bL32"/>
</dbReference>
<comment type="caution">
    <text evidence="5">The sequence shown here is derived from an EMBL/GenBank/DDBJ whole genome shotgun (WGS) entry which is preliminary data.</text>
</comment>
<evidence type="ECO:0000256" key="2">
    <source>
        <dbReference type="ARBA" id="ARBA00022980"/>
    </source>
</evidence>
<dbReference type="Pfam" id="PF01783">
    <property type="entry name" value="Ribosomal_L32p"/>
    <property type="match status" value="1"/>
</dbReference>
<sequence>MRLTSLLCGVPKHRTPKAKIMTRKFHQPYQYQKVENIVECSNCKTPRLITTICLKCYQDVRIQTNKIKRQMMDYNPYLGQRQAPVHNRHNVHQKSETTEEASKSANVDRNT</sequence>
<proteinExistence type="inferred from homology"/>
<dbReference type="GO" id="GO:0003735">
    <property type="term" value="F:structural constituent of ribosome"/>
    <property type="evidence" value="ECO:0007669"/>
    <property type="project" value="InterPro"/>
</dbReference>
<keyword evidence="6" id="KW-1185">Reference proteome</keyword>
<organism evidence="5 6">
    <name type="scientific">Ditylenchus destructor</name>
    <dbReference type="NCBI Taxonomy" id="166010"/>
    <lineage>
        <taxon>Eukaryota</taxon>
        <taxon>Metazoa</taxon>
        <taxon>Ecdysozoa</taxon>
        <taxon>Nematoda</taxon>
        <taxon>Chromadorea</taxon>
        <taxon>Rhabditida</taxon>
        <taxon>Tylenchina</taxon>
        <taxon>Tylenchomorpha</taxon>
        <taxon>Sphaerularioidea</taxon>
        <taxon>Anguinidae</taxon>
        <taxon>Anguininae</taxon>
        <taxon>Ditylenchus</taxon>
    </lineage>
</organism>
<gene>
    <name evidence="5" type="ORF">DdX_09901</name>
</gene>
<accession>A0AAD4N561</accession>
<dbReference type="InterPro" id="IPR011332">
    <property type="entry name" value="Ribosomal_zn-bd"/>
</dbReference>
<evidence type="ECO:0000313" key="6">
    <source>
        <dbReference type="Proteomes" id="UP001201812"/>
    </source>
</evidence>
<dbReference type="GO" id="GO:0015934">
    <property type="term" value="C:large ribosomal subunit"/>
    <property type="evidence" value="ECO:0007669"/>
    <property type="project" value="InterPro"/>
</dbReference>
<evidence type="ECO:0000256" key="4">
    <source>
        <dbReference type="SAM" id="MobiDB-lite"/>
    </source>
</evidence>
<reference evidence="5" key="1">
    <citation type="submission" date="2022-01" db="EMBL/GenBank/DDBJ databases">
        <title>Genome Sequence Resource for Two Populations of Ditylenchus destructor, the Migratory Endoparasitic Phytonematode.</title>
        <authorList>
            <person name="Zhang H."/>
            <person name="Lin R."/>
            <person name="Xie B."/>
        </authorList>
    </citation>
    <scope>NUCLEOTIDE SEQUENCE</scope>
    <source>
        <strain evidence="5">BazhouSP</strain>
    </source>
</reference>
<dbReference type="AlphaFoldDB" id="A0AAD4N561"/>
<feature type="region of interest" description="Disordered" evidence="4">
    <location>
        <begin position="79"/>
        <end position="111"/>
    </location>
</feature>
<dbReference type="SUPFAM" id="SSF57829">
    <property type="entry name" value="Zn-binding ribosomal proteins"/>
    <property type="match status" value="1"/>
</dbReference>
<dbReference type="GO" id="GO:0006412">
    <property type="term" value="P:translation"/>
    <property type="evidence" value="ECO:0007669"/>
    <property type="project" value="InterPro"/>
</dbReference>
<evidence type="ECO:0000256" key="3">
    <source>
        <dbReference type="ARBA" id="ARBA00023274"/>
    </source>
</evidence>
<keyword evidence="2" id="KW-0689">Ribosomal protein</keyword>
<dbReference type="EMBL" id="JAKKPZ010000020">
    <property type="protein sequence ID" value="KAI1711940.1"/>
    <property type="molecule type" value="Genomic_DNA"/>
</dbReference>
<dbReference type="Proteomes" id="UP001201812">
    <property type="component" value="Unassembled WGS sequence"/>
</dbReference>
<dbReference type="NCBIfam" id="TIGR01031">
    <property type="entry name" value="rpmF_bact"/>
    <property type="match status" value="1"/>
</dbReference>
<protein>
    <submittedName>
        <fullName evidence="5">Ribosomal l32p protein family domain-containing protein</fullName>
    </submittedName>
</protein>
<evidence type="ECO:0000313" key="5">
    <source>
        <dbReference type="EMBL" id="KAI1711940.1"/>
    </source>
</evidence>
<feature type="compositionally biased region" description="Basic and acidic residues" evidence="4">
    <location>
        <begin position="93"/>
        <end position="102"/>
    </location>
</feature>